<evidence type="ECO:0000256" key="13">
    <source>
        <dbReference type="ARBA" id="ARBA00023136"/>
    </source>
</evidence>
<comment type="similarity">
    <text evidence="3">In the N-terminal section; belongs to the phytochrome family.</text>
</comment>
<keyword evidence="5 15" id="KW-0597">Phosphoprotein</keyword>
<dbReference type="InterPro" id="IPR004358">
    <property type="entry name" value="Sig_transdc_His_kin-like_C"/>
</dbReference>
<comment type="catalytic activity">
    <reaction evidence="1">
        <text>ATP + protein L-histidine = ADP + protein N-phospho-L-histidine.</text>
        <dbReference type="EC" id="2.7.13.3"/>
    </reaction>
</comment>
<keyword evidence="8" id="KW-0547">Nucleotide-binding</keyword>
<sequence length="887" mass="97947">MSNRSFTSQPPLILVVDDAKTVRALLREHLESVGYQLAEAVNGEDCLKSFQQLRPDIVLLDAVMPGMDGFNCCARLRRLPQGMDTPILMITGLDDPSSVERAFAAGATDYITKPIHWAVLRMRVSRLIEASRAMIKLRQQSARDRLLSRITQAIRQSLDIEQIFQTTVAQLGAVFKVNRCLIYTWETEALRLVAEYLASDCLEIPLPEQPLLNAAFAQKVLEQDQAITVAQVETHPLLQSLPPRGLKSVMAVRTSYQGQTNGAIALLQYTQPRSWRSGEVDVLEAVAAQVGIALAQAHLLEQETRQREQLWQQNLALVAAKQAAEAANQAKGRFLAVMSHEIRTPMNAVIGMTTLLLDTSLTPQQRDYVETIHGSGEALLCLINDILDFSKIESGKLELETRPFNLRTCLEEAIDLLATRATEKGIELAYLISPPTPEQIQGDVIRLRQILVNLINNAIKFTEAGEVVISVTAREVFPLRSQLSGGEEPPFSVSAAYETLPYEMPQYEIQFAVEDTGIGIPIDRLDRLFRPFSQVDSSVRRHYGGTGLGLAISKKLAETMGGRIWVSSRDETGAIGRAGEPPTGFTDVLLRQGSTFYFTVLVPALPQPPAPPPPPGLAGKRLLIVDDNPTYRKILSLYSQFWGTLPYTFAAGSEALRRLQQQPGFDLAIIDDRLADMDGLSLVEQIRQLPQTATLPLIFLTNTSQRERVASHLQNGLILTKPLRQSQLQDALLKLLSVEPSATAALENPPSSFPPLGSQNLLRILLAEDNAVNQKVALHLLKRLGYGADVAKNGIQVLEALRQQSYDVILMDVQMPEMDGLTATQQIRRSGLPQPRIIAMTANAVQGDREACLEAGMDDYVSKPIRLPDLVEALQKCCPLELNQQLN</sequence>
<dbReference type="HOGENOM" id="CLU_000445_114_15_3"/>
<organism evidence="18">
    <name type="scientific">Cyanothece sp. (strain PCC 7425 / ATCC 29141)</name>
    <dbReference type="NCBI Taxonomy" id="395961"/>
    <lineage>
        <taxon>Bacteria</taxon>
        <taxon>Bacillati</taxon>
        <taxon>Cyanobacteriota</taxon>
        <taxon>Cyanophyceae</taxon>
        <taxon>Gomontiellales</taxon>
        <taxon>Cyanothecaceae</taxon>
        <taxon>Cyanothece</taxon>
    </lineage>
</organism>
<keyword evidence="11" id="KW-1133">Transmembrane helix</keyword>
<evidence type="ECO:0000256" key="1">
    <source>
        <dbReference type="ARBA" id="ARBA00000085"/>
    </source>
</evidence>
<evidence type="ECO:0000256" key="12">
    <source>
        <dbReference type="ARBA" id="ARBA00023012"/>
    </source>
</evidence>
<dbReference type="InterPro" id="IPR036097">
    <property type="entry name" value="HisK_dim/P_sf"/>
</dbReference>
<dbReference type="EC" id="2.7.13.3" evidence="4"/>
<dbReference type="CDD" id="cd16922">
    <property type="entry name" value="HATPase_EvgS-ArcB-TorS-like"/>
    <property type="match status" value="1"/>
</dbReference>
<dbReference type="Gene3D" id="1.10.287.130">
    <property type="match status" value="1"/>
</dbReference>
<dbReference type="SUPFAM" id="SSF47384">
    <property type="entry name" value="Homodimeric domain of signal transducing histidine kinase"/>
    <property type="match status" value="1"/>
</dbReference>
<dbReference type="PANTHER" id="PTHR45339">
    <property type="entry name" value="HYBRID SIGNAL TRANSDUCTION HISTIDINE KINASE J"/>
    <property type="match status" value="1"/>
</dbReference>
<evidence type="ECO:0000256" key="3">
    <source>
        <dbReference type="ARBA" id="ARBA00006402"/>
    </source>
</evidence>
<dbReference type="SUPFAM" id="SSF55874">
    <property type="entry name" value="ATPase domain of HSP90 chaperone/DNA topoisomerase II/histidine kinase"/>
    <property type="match status" value="1"/>
</dbReference>
<feature type="domain" description="Response regulatory" evidence="17">
    <location>
        <begin position="12"/>
        <end position="128"/>
    </location>
</feature>
<dbReference type="InterPro" id="IPR005467">
    <property type="entry name" value="His_kinase_dom"/>
</dbReference>
<evidence type="ECO:0000259" key="17">
    <source>
        <dbReference type="PROSITE" id="PS50110"/>
    </source>
</evidence>
<feature type="domain" description="Response regulatory" evidence="17">
    <location>
        <begin position="621"/>
        <end position="736"/>
    </location>
</feature>
<dbReference type="Pfam" id="PF02518">
    <property type="entry name" value="HATPase_c"/>
    <property type="match status" value="1"/>
</dbReference>
<evidence type="ECO:0000259" key="16">
    <source>
        <dbReference type="PROSITE" id="PS50109"/>
    </source>
</evidence>
<feature type="domain" description="Response regulatory" evidence="17">
    <location>
        <begin position="763"/>
        <end position="878"/>
    </location>
</feature>
<dbReference type="InterPro" id="IPR036890">
    <property type="entry name" value="HATPase_C_sf"/>
</dbReference>
<dbReference type="AlphaFoldDB" id="B8HVB4"/>
<dbReference type="PRINTS" id="PR00344">
    <property type="entry name" value="BCTRLSENSOR"/>
</dbReference>
<dbReference type="SMART" id="SM00387">
    <property type="entry name" value="HATPase_c"/>
    <property type="match status" value="1"/>
</dbReference>
<dbReference type="FunFam" id="3.30.565.10:FF:000010">
    <property type="entry name" value="Sensor histidine kinase RcsC"/>
    <property type="match status" value="1"/>
</dbReference>
<dbReference type="eggNOG" id="COG4251">
    <property type="taxonomic scope" value="Bacteria"/>
</dbReference>
<dbReference type="PROSITE" id="PS50110">
    <property type="entry name" value="RESPONSE_REGULATORY"/>
    <property type="match status" value="3"/>
</dbReference>
<evidence type="ECO:0000313" key="18">
    <source>
        <dbReference type="EMBL" id="ACL44566.1"/>
    </source>
</evidence>
<evidence type="ECO:0000256" key="4">
    <source>
        <dbReference type="ARBA" id="ARBA00012438"/>
    </source>
</evidence>
<accession>B8HVB4</accession>
<dbReference type="InterPro" id="IPR003661">
    <property type="entry name" value="HisK_dim/P_dom"/>
</dbReference>
<protein>
    <recommendedName>
        <fullName evidence="14">Circadian input-output histidine kinase CikA</fullName>
        <ecNumber evidence="4">2.7.13.3</ecNumber>
    </recommendedName>
</protein>
<evidence type="ECO:0000256" key="2">
    <source>
        <dbReference type="ARBA" id="ARBA00004370"/>
    </source>
</evidence>
<dbReference type="Gene3D" id="3.40.50.2300">
    <property type="match status" value="3"/>
</dbReference>
<evidence type="ECO:0000256" key="6">
    <source>
        <dbReference type="ARBA" id="ARBA00022679"/>
    </source>
</evidence>
<feature type="modified residue" description="4-aspartylphosphate" evidence="15">
    <location>
        <position position="671"/>
    </location>
</feature>
<dbReference type="InterPro" id="IPR003594">
    <property type="entry name" value="HATPase_dom"/>
</dbReference>
<dbReference type="Pfam" id="PF00512">
    <property type="entry name" value="HisKA"/>
    <property type="match status" value="1"/>
</dbReference>
<dbReference type="SMART" id="SM00388">
    <property type="entry name" value="HisKA"/>
    <property type="match status" value="1"/>
</dbReference>
<dbReference type="GO" id="GO:0016020">
    <property type="term" value="C:membrane"/>
    <property type="evidence" value="ECO:0007669"/>
    <property type="project" value="UniProtKB-SubCell"/>
</dbReference>
<dbReference type="SMART" id="SM00448">
    <property type="entry name" value="REC"/>
    <property type="match status" value="3"/>
</dbReference>
<dbReference type="GO" id="GO:0000155">
    <property type="term" value="F:phosphorelay sensor kinase activity"/>
    <property type="evidence" value="ECO:0007669"/>
    <property type="project" value="InterPro"/>
</dbReference>
<keyword evidence="12" id="KW-0902">Two-component regulatory system</keyword>
<dbReference type="InterPro" id="IPR001789">
    <property type="entry name" value="Sig_transdc_resp-reg_receiver"/>
</dbReference>
<dbReference type="InterPro" id="IPR029016">
    <property type="entry name" value="GAF-like_dom_sf"/>
</dbReference>
<evidence type="ECO:0000256" key="5">
    <source>
        <dbReference type="ARBA" id="ARBA00022553"/>
    </source>
</evidence>
<evidence type="ECO:0000256" key="14">
    <source>
        <dbReference type="ARBA" id="ARBA00074306"/>
    </source>
</evidence>
<evidence type="ECO:0000256" key="10">
    <source>
        <dbReference type="ARBA" id="ARBA00022840"/>
    </source>
</evidence>
<dbReference type="InterPro" id="IPR011006">
    <property type="entry name" value="CheY-like_superfamily"/>
</dbReference>
<dbReference type="CDD" id="cd17546">
    <property type="entry name" value="REC_hyHK_CKI1_RcsC-like"/>
    <property type="match status" value="2"/>
</dbReference>
<comment type="subcellular location">
    <subcellularLocation>
        <location evidence="2">Membrane</location>
    </subcellularLocation>
</comment>
<evidence type="ECO:0000256" key="8">
    <source>
        <dbReference type="ARBA" id="ARBA00022741"/>
    </source>
</evidence>
<dbReference type="STRING" id="395961.Cyan7425_2205"/>
<dbReference type="Gene3D" id="3.30.450.40">
    <property type="match status" value="1"/>
</dbReference>
<dbReference type="Pfam" id="PF00072">
    <property type="entry name" value="Response_reg"/>
    <property type="match status" value="3"/>
</dbReference>
<dbReference type="SUPFAM" id="SSF52172">
    <property type="entry name" value="CheY-like"/>
    <property type="match status" value="3"/>
</dbReference>
<keyword evidence="9 18" id="KW-0418">Kinase</keyword>
<keyword evidence="13" id="KW-0472">Membrane</keyword>
<feature type="modified residue" description="4-aspartylphosphate" evidence="15">
    <location>
        <position position="61"/>
    </location>
</feature>
<dbReference type="SUPFAM" id="SSF55781">
    <property type="entry name" value="GAF domain-like"/>
    <property type="match status" value="1"/>
</dbReference>
<evidence type="ECO:0000256" key="7">
    <source>
        <dbReference type="ARBA" id="ARBA00022692"/>
    </source>
</evidence>
<gene>
    <name evidence="18" type="ordered locus">Cyan7425_2205</name>
</gene>
<evidence type="ECO:0000256" key="15">
    <source>
        <dbReference type="PROSITE-ProRule" id="PRU00169"/>
    </source>
</evidence>
<feature type="domain" description="Histidine kinase" evidence="16">
    <location>
        <begin position="337"/>
        <end position="584"/>
    </location>
</feature>
<feature type="modified residue" description="4-aspartylphosphate" evidence="15">
    <location>
        <position position="812"/>
    </location>
</feature>
<dbReference type="InterPro" id="IPR003018">
    <property type="entry name" value="GAF"/>
</dbReference>
<reference evidence="18" key="1">
    <citation type="submission" date="2009-01" db="EMBL/GenBank/DDBJ databases">
        <title>Complete sequence of chromosome Cyanothece sp. PCC 7425.</title>
        <authorList>
            <consortium name="US DOE Joint Genome Institute"/>
            <person name="Lucas S."/>
            <person name="Copeland A."/>
            <person name="Lapidus A."/>
            <person name="Glavina del Rio T."/>
            <person name="Dalin E."/>
            <person name="Tice H."/>
            <person name="Bruce D."/>
            <person name="Goodwin L."/>
            <person name="Pitluck S."/>
            <person name="Sims D."/>
            <person name="Meineke L."/>
            <person name="Brettin T."/>
            <person name="Detter J.C."/>
            <person name="Han C."/>
            <person name="Larimer F."/>
            <person name="Land M."/>
            <person name="Hauser L."/>
            <person name="Kyrpides N."/>
            <person name="Ovchinnikova G."/>
            <person name="Liberton M."/>
            <person name="Stoeckel J."/>
            <person name="Banerjee A."/>
            <person name="Singh A."/>
            <person name="Page L."/>
            <person name="Sato H."/>
            <person name="Zhao L."/>
            <person name="Sherman L."/>
            <person name="Pakrasi H."/>
            <person name="Richardson P."/>
        </authorList>
    </citation>
    <scope>NUCLEOTIDE SEQUENCE</scope>
    <source>
        <strain evidence="18">PCC 7425</strain>
    </source>
</reference>
<dbReference type="OrthoDB" id="5389090at2"/>
<evidence type="ECO:0000256" key="11">
    <source>
        <dbReference type="ARBA" id="ARBA00022989"/>
    </source>
</evidence>
<dbReference type="PANTHER" id="PTHR45339:SF1">
    <property type="entry name" value="HYBRID SIGNAL TRANSDUCTION HISTIDINE KINASE J"/>
    <property type="match status" value="1"/>
</dbReference>
<dbReference type="eggNOG" id="COG0642">
    <property type="taxonomic scope" value="Bacteria"/>
</dbReference>
<dbReference type="SMART" id="SM00065">
    <property type="entry name" value="GAF"/>
    <property type="match status" value="1"/>
</dbReference>
<dbReference type="CDD" id="cd00082">
    <property type="entry name" value="HisKA"/>
    <property type="match status" value="1"/>
</dbReference>
<dbReference type="Gene3D" id="3.30.565.10">
    <property type="entry name" value="Histidine kinase-like ATPase, C-terminal domain"/>
    <property type="match status" value="1"/>
</dbReference>
<evidence type="ECO:0000256" key="9">
    <source>
        <dbReference type="ARBA" id="ARBA00022777"/>
    </source>
</evidence>
<keyword evidence="7" id="KW-0812">Transmembrane</keyword>
<dbReference type="GO" id="GO:0005524">
    <property type="term" value="F:ATP binding"/>
    <property type="evidence" value="ECO:0007669"/>
    <property type="project" value="UniProtKB-KW"/>
</dbReference>
<dbReference type="KEGG" id="cyn:Cyan7425_2205"/>
<keyword evidence="10" id="KW-0067">ATP-binding</keyword>
<dbReference type="EMBL" id="CP001344">
    <property type="protein sequence ID" value="ACL44566.1"/>
    <property type="molecule type" value="Genomic_DNA"/>
</dbReference>
<name>B8HVB4_CYAP4</name>
<keyword evidence="6 18" id="KW-0808">Transferase</keyword>
<dbReference type="PROSITE" id="PS50109">
    <property type="entry name" value="HIS_KIN"/>
    <property type="match status" value="1"/>
</dbReference>
<dbReference type="FunFam" id="1.10.287.130:FF:000004">
    <property type="entry name" value="Ethylene receptor 1"/>
    <property type="match status" value="1"/>
</dbReference>
<dbReference type="Pfam" id="PF01590">
    <property type="entry name" value="GAF"/>
    <property type="match status" value="1"/>
</dbReference>
<proteinExistence type="inferred from homology"/>